<evidence type="ECO:0000313" key="1">
    <source>
        <dbReference type="EMBL" id="KAJ0176975.1"/>
    </source>
</evidence>
<protein>
    <submittedName>
        <fullName evidence="1">Uncharacterized protein</fullName>
    </submittedName>
</protein>
<evidence type="ECO:0000313" key="2">
    <source>
        <dbReference type="Proteomes" id="UP000824533"/>
    </source>
</evidence>
<gene>
    <name evidence="1" type="ORF">K1T71_006984</name>
</gene>
<reference evidence="1 2" key="1">
    <citation type="journal article" date="2021" name="Front. Genet.">
        <title>Chromosome-Level Genome Assembly Reveals Significant Gene Expansion in the Toll and IMD Signaling Pathways of Dendrolimus kikuchii.</title>
        <authorList>
            <person name="Zhou J."/>
            <person name="Wu P."/>
            <person name="Xiong Z."/>
            <person name="Liu N."/>
            <person name="Zhao N."/>
            <person name="Ji M."/>
            <person name="Qiu Y."/>
            <person name="Yang B."/>
        </authorList>
    </citation>
    <scope>NUCLEOTIDE SEQUENCE [LARGE SCALE GENOMIC DNA]</scope>
    <source>
        <strain evidence="1">Ann1</strain>
    </source>
</reference>
<dbReference type="Proteomes" id="UP000824533">
    <property type="component" value="Linkage Group LG12"/>
</dbReference>
<comment type="caution">
    <text evidence="1">The sequence shown here is derived from an EMBL/GenBank/DDBJ whole genome shotgun (WGS) entry which is preliminary data.</text>
</comment>
<keyword evidence="2" id="KW-1185">Reference proteome</keyword>
<proteinExistence type="predicted"/>
<name>A0ACC1CZR1_9NEOP</name>
<organism evidence="1 2">
    <name type="scientific">Dendrolimus kikuchii</name>
    <dbReference type="NCBI Taxonomy" id="765133"/>
    <lineage>
        <taxon>Eukaryota</taxon>
        <taxon>Metazoa</taxon>
        <taxon>Ecdysozoa</taxon>
        <taxon>Arthropoda</taxon>
        <taxon>Hexapoda</taxon>
        <taxon>Insecta</taxon>
        <taxon>Pterygota</taxon>
        <taxon>Neoptera</taxon>
        <taxon>Endopterygota</taxon>
        <taxon>Lepidoptera</taxon>
        <taxon>Glossata</taxon>
        <taxon>Ditrysia</taxon>
        <taxon>Bombycoidea</taxon>
        <taxon>Lasiocampidae</taxon>
        <taxon>Dendrolimus</taxon>
    </lineage>
</organism>
<dbReference type="EMBL" id="CM034398">
    <property type="protein sequence ID" value="KAJ0176975.1"/>
    <property type="molecule type" value="Genomic_DNA"/>
</dbReference>
<sequence length="498" mass="55564">MNTNKILATPFLRQCYVTLGVTTNVMTIGLVVGYSAVIVPQLRETKQIELDDESLSWIASIIGFSMIFGALIGPSIMSRQGRKTALITGCICNIIGWVLFIIASNMLMLIFARFFQGITVGILGVVAQVTIGEYTSPQYRGALLVLHPFSMCFGGLMQHVQGVYLTWKVVAVISLIINIVAILMVILSPETPSFLATKGRFDSCRKSFHWLRGHDEDDELEKMIKAAMLIKTDQGEEHFSVLKYGKDKIKYASETIKKKEFYKPVIIILHLQLLNLFSGSCLNETYAMEIFMDIFGNFNEMYYVLWSLDVQRIVTLALSMITIRKVKRKNVLLVTTLLNIIVFISIAGYVYGKLVGVFSNCTAVGVVLLHLHYFTMAAGCILLPNIIAGEICPLEYRGICGMISTLSYSTYLTVEFKTVALLFGKIGLQGAYLVYATVVGFSLIVLMMLLPETKDKTLLEIEWEFKGSQADNECSEKMIDLTKKVKLDSVSICSKQST</sequence>
<accession>A0ACC1CZR1</accession>